<dbReference type="PANTHER" id="PTHR24203:SF86">
    <property type="entry name" value="PROTEASOME 26S SUBUNIT, NON-ATPASE 10"/>
    <property type="match status" value="1"/>
</dbReference>
<dbReference type="InterPro" id="IPR036770">
    <property type="entry name" value="Ankyrin_rpt-contain_sf"/>
</dbReference>
<accession>A0AAD3XTE8</accession>
<comment type="caution">
    <text evidence="4">The sequence shown here is derived from an EMBL/GenBank/DDBJ whole genome shotgun (WGS) entry which is preliminary data.</text>
</comment>
<dbReference type="SUPFAM" id="SSF48403">
    <property type="entry name" value="Ankyrin repeat"/>
    <property type="match status" value="1"/>
</dbReference>
<reference evidence="4" key="1">
    <citation type="submission" date="2023-05" db="EMBL/GenBank/DDBJ databases">
        <title>Nepenthes gracilis genome sequencing.</title>
        <authorList>
            <person name="Fukushima K."/>
        </authorList>
    </citation>
    <scope>NUCLEOTIDE SEQUENCE</scope>
    <source>
        <strain evidence="4">SING2019-196</strain>
    </source>
</reference>
<gene>
    <name evidence="4" type="ORF">Nepgr_017501</name>
</gene>
<feature type="repeat" description="ANK" evidence="3">
    <location>
        <begin position="102"/>
        <end position="134"/>
    </location>
</feature>
<sequence length="439" mass="48582">MNTKCESEDLNISDRENPLIKSIVRDDRVELVSQVKRLAASNKANTSSEQNRGRLYQPMDRSLVSKLLHLCCEFDSADCAAALLNGDIIGRVPLINEIDRDTGRSPLHTAAECHSCRCIELLLRKRARTDLKTKDSCAHVALERSLRCSRMDVDWSSEQSVDELILLLGDTDLTAIRLLSEKTKEIIDVAYSIAMEGKVVLLAALLMLAADKVTSVLEVRNEVDLVLEGKAEGHLSFKEKMTVYDCVIREALFLKQLGNSTSLKVIKRSSKLIKNENEELRKLLLCEIELLQFFGAVPWSASTDKRVASPLILASQAGDEAVMKLILQTNIDVNDADADGNTALHWCLKVLKGSSPEQLRILLLLLNHGARVSQKNKLGLTASHIAAANGNPQALEASHDILIRFHLPLFVDAFVIPLLVITDPSTSGSLYCSRNIRIE</sequence>
<dbReference type="PANTHER" id="PTHR24203">
    <property type="entry name" value="ANKYRIN REPEAT FAMILY PROTEIN"/>
    <property type="match status" value="1"/>
</dbReference>
<keyword evidence="1" id="KW-0677">Repeat</keyword>
<evidence type="ECO:0000256" key="3">
    <source>
        <dbReference type="PROSITE-ProRule" id="PRU00023"/>
    </source>
</evidence>
<dbReference type="Gene3D" id="1.25.40.20">
    <property type="entry name" value="Ankyrin repeat-containing domain"/>
    <property type="match status" value="2"/>
</dbReference>
<protein>
    <recommendedName>
        <fullName evidence="6">ANK_REP_REGION domain-containing protein</fullName>
    </recommendedName>
</protein>
<evidence type="ECO:0000313" key="4">
    <source>
        <dbReference type="EMBL" id="GMH15660.1"/>
    </source>
</evidence>
<organism evidence="4 5">
    <name type="scientific">Nepenthes gracilis</name>
    <name type="common">Slender pitcher plant</name>
    <dbReference type="NCBI Taxonomy" id="150966"/>
    <lineage>
        <taxon>Eukaryota</taxon>
        <taxon>Viridiplantae</taxon>
        <taxon>Streptophyta</taxon>
        <taxon>Embryophyta</taxon>
        <taxon>Tracheophyta</taxon>
        <taxon>Spermatophyta</taxon>
        <taxon>Magnoliopsida</taxon>
        <taxon>eudicotyledons</taxon>
        <taxon>Gunneridae</taxon>
        <taxon>Pentapetalae</taxon>
        <taxon>Caryophyllales</taxon>
        <taxon>Nepenthaceae</taxon>
        <taxon>Nepenthes</taxon>
    </lineage>
</organism>
<dbReference type="Proteomes" id="UP001279734">
    <property type="component" value="Unassembled WGS sequence"/>
</dbReference>
<evidence type="ECO:0008006" key="6">
    <source>
        <dbReference type="Google" id="ProtNLM"/>
    </source>
</evidence>
<proteinExistence type="predicted"/>
<evidence type="ECO:0000313" key="5">
    <source>
        <dbReference type="Proteomes" id="UP001279734"/>
    </source>
</evidence>
<keyword evidence="2 3" id="KW-0040">ANK repeat</keyword>
<keyword evidence="5" id="KW-1185">Reference proteome</keyword>
<dbReference type="AlphaFoldDB" id="A0AAD3XTE8"/>
<feature type="repeat" description="ANK" evidence="3">
    <location>
        <begin position="306"/>
        <end position="338"/>
    </location>
</feature>
<dbReference type="PROSITE" id="PS50088">
    <property type="entry name" value="ANK_REPEAT"/>
    <property type="match status" value="2"/>
</dbReference>
<dbReference type="SMART" id="SM00248">
    <property type="entry name" value="ANK"/>
    <property type="match status" value="3"/>
</dbReference>
<name>A0AAD3XTE8_NEPGR</name>
<evidence type="ECO:0000256" key="2">
    <source>
        <dbReference type="ARBA" id="ARBA00023043"/>
    </source>
</evidence>
<evidence type="ECO:0000256" key="1">
    <source>
        <dbReference type="ARBA" id="ARBA00022737"/>
    </source>
</evidence>
<dbReference type="EMBL" id="BSYO01000015">
    <property type="protein sequence ID" value="GMH15660.1"/>
    <property type="molecule type" value="Genomic_DNA"/>
</dbReference>
<dbReference type="Pfam" id="PF12796">
    <property type="entry name" value="Ank_2"/>
    <property type="match status" value="2"/>
</dbReference>
<dbReference type="InterPro" id="IPR002110">
    <property type="entry name" value="Ankyrin_rpt"/>
</dbReference>